<dbReference type="EMBL" id="WSZK01000024">
    <property type="protein sequence ID" value="MWG35635.1"/>
    <property type="molecule type" value="Genomic_DNA"/>
</dbReference>
<dbReference type="RefSeq" id="WP_158205308.1">
    <property type="nucleotide sequence ID" value="NZ_WSZK01000024.1"/>
</dbReference>
<evidence type="ECO:0000313" key="3">
    <source>
        <dbReference type="Proteomes" id="UP000451471"/>
    </source>
</evidence>
<sequence length="238" mass="25218">MDVLGDLVARPRRSDDRALVVPSLGRTYDYRRFCTTAWKVGNFLRHLGVRSGRGVALVGVDAPEPVLSFYGAALLGAPVTFDPPTDEPVDARALVVPFDRVEEYEAPPGTQRVAFGDAPDDPTVAYFERDVWSENPTEPPDRVAPRDVLLRTDDGAYSHATVLDAAGRVVDEWGLTASDTVAVRAPFSRPGTVAAGLVAPLLAGGSILLPDDETVGDRAVSDGDAPESSVVAPGSVLP</sequence>
<dbReference type="SUPFAM" id="SSF56801">
    <property type="entry name" value="Acetyl-CoA synthetase-like"/>
    <property type="match status" value="1"/>
</dbReference>
<gene>
    <name evidence="2" type="ORF">GQS65_14270</name>
</gene>
<dbReference type="AlphaFoldDB" id="A0A6B0GU29"/>
<evidence type="ECO:0000313" key="2">
    <source>
        <dbReference type="EMBL" id="MWG35635.1"/>
    </source>
</evidence>
<protein>
    <submittedName>
        <fullName evidence="2">AMP-binding protein</fullName>
    </submittedName>
</protein>
<dbReference type="Gene3D" id="3.40.50.12780">
    <property type="entry name" value="N-terminal domain of ligase-like"/>
    <property type="match status" value="1"/>
</dbReference>
<proteinExistence type="predicted"/>
<dbReference type="Proteomes" id="UP000451471">
    <property type="component" value="Unassembled WGS sequence"/>
</dbReference>
<organism evidence="2 3">
    <name type="scientific">Halomarina oriensis</name>
    <dbReference type="NCBI Taxonomy" id="671145"/>
    <lineage>
        <taxon>Archaea</taxon>
        <taxon>Methanobacteriati</taxon>
        <taxon>Methanobacteriota</taxon>
        <taxon>Stenosarchaea group</taxon>
        <taxon>Halobacteria</taxon>
        <taxon>Halobacteriales</taxon>
        <taxon>Natronomonadaceae</taxon>
        <taxon>Halomarina</taxon>
    </lineage>
</organism>
<feature type="region of interest" description="Disordered" evidence="1">
    <location>
        <begin position="212"/>
        <end position="238"/>
    </location>
</feature>
<accession>A0A6B0GU29</accession>
<dbReference type="InterPro" id="IPR042099">
    <property type="entry name" value="ANL_N_sf"/>
</dbReference>
<dbReference type="OrthoDB" id="205088at2157"/>
<comment type="caution">
    <text evidence="2">The sequence shown here is derived from an EMBL/GenBank/DDBJ whole genome shotgun (WGS) entry which is preliminary data.</text>
</comment>
<evidence type="ECO:0000256" key="1">
    <source>
        <dbReference type="SAM" id="MobiDB-lite"/>
    </source>
</evidence>
<keyword evidence="3" id="KW-1185">Reference proteome</keyword>
<name>A0A6B0GU29_9EURY</name>
<reference evidence="2 3" key="1">
    <citation type="submission" date="2019-12" db="EMBL/GenBank/DDBJ databases">
        <title>Halocatena pleomorpha gen. nov. sp. nov., an extremely halophilic archaeon of family Halobacteriaceae isolated from saltpan soil.</title>
        <authorList>
            <person name="Pal Y."/>
            <person name="Verma A."/>
            <person name="Krishnamurthi S."/>
            <person name="Kumar P."/>
        </authorList>
    </citation>
    <scope>NUCLEOTIDE SEQUENCE [LARGE SCALE GENOMIC DNA]</scope>
    <source>
        <strain evidence="2 3">JCM 16495</strain>
    </source>
</reference>